<dbReference type="KEGG" id="pgin:FRZ67_06100"/>
<evidence type="ECO:0000313" key="3">
    <source>
        <dbReference type="Proteomes" id="UP000321533"/>
    </source>
</evidence>
<protein>
    <submittedName>
        <fullName evidence="2">Type II toxin-antitoxin system RelE/ParE family toxin</fullName>
    </submittedName>
</protein>
<proteinExistence type="predicted"/>
<dbReference type="RefSeq" id="WP_147188687.1">
    <property type="nucleotide sequence ID" value="NZ_CP042435.1"/>
</dbReference>
<dbReference type="OrthoDB" id="595476at2"/>
<keyword evidence="3" id="KW-1185">Reference proteome</keyword>
<name>A0A5B8V5X8_9BACT</name>
<evidence type="ECO:0000256" key="1">
    <source>
        <dbReference type="ARBA" id="ARBA00022649"/>
    </source>
</evidence>
<dbReference type="AlphaFoldDB" id="A0A5B8V5X8"/>
<gene>
    <name evidence="2" type="ORF">FRZ67_06100</name>
</gene>
<dbReference type="Proteomes" id="UP000321533">
    <property type="component" value="Chromosome"/>
</dbReference>
<accession>A0A5B8V5X8</accession>
<dbReference type="InterPro" id="IPR035093">
    <property type="entry name" value="RelE/ParE_toxin_dom_sf"/>
</dbReference>
<evidence type="ECO:0000313" key="2">
    <source>
        <dbReference type="EMBL" id="QEC66887.1"/>
    </source>
</evidence>
<sequence length="101" mass="12037">MAHTIVITPFAHNDEYEAYTWYEEQRIGLGEELLKELETAYQKISNNPEHYSFIDERKELRDFLIHRFPYLVVYRINGNTVEIIAVHHGKKHPSKKHGDKK</sequence>
<keyword evidence="1" id="KW-1277">Toxin-antitoxin system</keyword>
<dbReference type="EMBL" id="CP042435">
    <property type="protein sequence ID" value="QEC66887.1"/>
    <property type="molecule type" value="Genomic_DNA"/>
</dbReference>
<dbReference type="Pfam" id="PF05016">
    <property type="entry name" value="ParE_toxin"/>
    <property type="match status" value="1"/>
</dbReference>
<dbReference type="Gene3D" id="3.30.2310.20">
    <property type="entry name" value="RelE-like"/>
    <property type="match status" value="1"/>
</dbReference>
<organism evidence="2 3">
    <name type="scientific">Panacibacter ginsenosidivorans</name>
    <dbReference type="NCBI Taxonomy" id="1813871"/>
    <lineage>
        <taxon>Bacteria</taxon>
        <taxon>Pseudomonadati</taxon>
        <taxon>Bacteroidota</taxon>
        <taxon>Chitinophagia</taxon>
        <taxon>Chitinophagales</taxon>
        <taxon>Chitinophagaceae</taxon>
        <taxon>Panacibacter</taxon>
    </lineage>
</organism>
<dbReference type="InterPro" id="IPR007712">
    <property type="entry name" value="RelE/ParE_toxin"/>
</dbReference>
<reference evidence="2 3" key="1">
    <citation type="journal article" date="2016" name="Int. J. Syst. Evol. Microbiol.">
        <title>Panacibacter ginsenosidivorans gen. nov., sp. nov., with ginsenoside converting activity isolated from soil of a ginseng field.</title>
        <authorList>
            <person name="Siddiqi M.Z."/>
            <person name="Muhammad Shafi S."/>
            <person name="Choi K.D."/>
            <person name="Im W.T."/>
        </authorList>
    </citation>
    <scope>NUCLEOTIDE SEQUENCE [LARGE SCALE GENOMIC DNA]</scope>
    <source>
        <strain evidence="2 3">Gsoil1550</strain>
    </source>
</reference>